<protein>
    <submittedName>
        <fullName evidence="1">Uncharacterized protein</fullName>
    </submittedName>
</protein>
<accession>A0ACC0CNI7</accession>
<comment type="caution">
    <text evidence="1">The sequence shown here is derived from an EMBL/GenBank/DDBJ whole genome shotgun (WGS) entry which is preliminary data.</text>
</comment>
<dbReference type="Proteomes" id="UP001497680">
    <property type="component" value="Unassembled WGS sequence"/>
</dbReference>
<gene>
    <name evidence="1" type="ORF">F4821DRAFT_264357</name>
</gene>
<evidence type="ECO:0000313" key="1">
    <source>
        <dbReference type="EMBL" id="KAI6081979.1"/>
    </source>
</evidence>
<reference evidence="1 2" key="1">
    <citation type="journal article" date="2022" name="New Phytol.">
        <title>Ecological generalism drives hyperdiversity of secondary metabolite gene clusters in xylarialean endophytes.</title>
        <authorList>
            <person name="Franco M.E.E."/>
            <person name="Wisecaver J.H."/>
            <person name="Arnold A.E."/>
            <person name="Ju Y.M."/>
            <person name="Slot J.C."/>
            <person name="Ahrendt S."/>
            <person name="Moore L.P."/>
            <person name="Eastman K.E."/>
            <person name="Scott K."/>
            <person name="Konkel Z."/>
            <person name="Mondo S.J."/>
            <person name="Kuo A."/>
            <person name="Hayes R.D."/>
            <person name="Haridas S."/>
            <person name="Andreopoulos B."/>
            <person name="Riley R."/>
            <person name="LaButti K."/>
            <person name="Pangilinan J."/>
            <person name="Lipzen A."/>
            <person name="Amirebrahimi M."/>
            <person name="Yan J."/>
            <person name="Adam C."/>
            <person name="Keymanesh K."/>
            <person name="Ng V."/>
            <person name="Louie K."/>
            <person name="Northen T."/>
            <person name="Drula E."/>
            <person name="Henrissat B."/>
            <person name="Hsieh H.M."/>
            <person name="Youens-Clark K."/>
            <person name="Lutzoni F."/>
            <person name="Miadlikowska J."/>
            <person name="Eastwood D.C."/>
            <person name="Hamelin R.C."/>
            <person name="Grigoriev I.V."/>
            <person name="U'Ren J.M."/>
        </authorList>
    </citation>
    <scope>NUCLEOTIDE SEQUENCE [LARGE SCALE GENOMIC DNA]</scope>
    <source>
        <strain evidence="1 2">ER1909</strain>
    </source>
</reference>
<keyword evidence="2" id="KW-1185">Reference proteome</keyword>
<sequence length="470" mass="50552">MLIEEEKPTVAPVAVEKPETSHKGDFEIVPIEQEAVQDAYHVHLSWRSWLVVFMTCFAKMSQMFVVIASGFVIAFIIRDLGDASIGGWVIQGPLLMQSVLSPTLGRLSDVLDRKYLVALPPLVAFVGAVPPIGSVLFVGGATLLLLAFDWVGGAYAWSSSHVAVPLSLGLVVIVCFAVYEWKGRSDGLIAHIYFRQNANFAYAIFAFAVEGWVFYSAVTSIVPQIALNLGFGSDSWEISVRQLSFQFPVMFAPVPIIWYATRFKDLQAPLLVTFTIFLIVKLTEAHHLEASATPPSNRRGVPHSWASTCWRDSARLAGSLTLLVAAIQFTAPHAFLSTATGLAFSARAIGGTFGSAVLNAIINGRLIGHHAAGVGAAAISAGLLEDSVPELLEALDAGTIGSGVVFATPAIWDAAVEASRWEYAYAYRLAWASVIPFVVLAIVAVALLKGVKDLMTEKVEATVEHVPAQE</sequence>
<name>A0ACC0CNI7_9PEZI</name>
<dbReference type="EMBL" id="MU394381">
    <property type="protein sequence ID" value="KAI6081979.1"/>
    <property type="molecule type" value="Genomic_DNA"/>
</dbReference>
<proteinExistence type="predicted"/>
<evidence type="ECO:0000313" key="2">
    <source>
        <dbReference type="Proteomes" id="UP001497680"/>
    </source>
</evidence>
<organism evidence="1 2">
    <name type="scientific">Hypoxylon rubiginosum</name>
    <dbReference type="NCBI Taxonomy" id="110542"/>
    <lineage>
        <taxon>Eukaryota</taxon>
        <taxon>Fungi</taxon>
        <taxon>Dikarya</taxon>
        <taxon>Ascomycota</taxon>
        <taxon>Pezizomycotina</taxon>
        <taxon>Sordariomycetes</taxon>
        <taxon>Xylariomycetidae</taxon>
        <taxon>Xylariales</taxon>
        <taxon>Hypoxylaceae</taxon>
        <taxon>Hypoxylon</taxon>
    </lineage>
</organism>